<feature type="region of interest" description="Disordered" evidence="1">
    <location>
        <begin position="1"/>
        <end position="31"/>
    </location>
</feature>
<keyword evidence="4" id="KW-1185">Reference proteome</keyword>
<gene>
    <name evidence="3" type="ORF">Bca52824_083561</name>
</gene>
<proteinExistence type="predicted"/>
<dbReference type="Pfam" id="PF26138">
    <property type="entry name" value="DUF8040"/>
    <property type="match status" value="1"/>
</dbReference>
<dbReference type="AlphaFoldDB" id="A0A8X7TSX8"/>
<accession>A0A8X7TSX8</accession>
<organism evidence="3 4">
    <name type="scientific">Brassica carinata</name>
    <name type="common">Ethiopian mustard</name>
    <name type="synonym">Abyssinian cabbage</name>
    <dbReference type="NCBI Taxonomy" id="52824"/>
    <lineage>
        <taxon>Eukaryota</taxon>
        <taxon>Viridiplantae</taxon>
        <taxon>Streptophyta</taxon>
        <taxon>Embryophyta</taxon>
        <taxon>Tracheophyta</taxon>
        <taxon>Spermatophyta</taxon>
        <taxon>Magnoliopsida</taxon>
        <taxon>eudicotyledons</taxon>
        <taxon>Gunneridae</taxon>
        <taxon>Pentapetalae</taxon>
        <taxon>rosids</taxon>
        <taxon>malvids</taxon>
        <taxon>Brassicales</taxon>
        <taxon>Brassicaceae</taxon>
        <taxon>Brassiceae</taxon>
        <taxon>Brassica</taxon>
    </lineage>
</organism>
<dbReference type="EMBL" id="JAAMPC010000016">
    <property type="protein sequence ID" value="KAG2253425.1"/>
    <property type="molecule type" value="Genomic_DNA"/>
</dbReference>
<dbReference type="PANTHER" id="PTHR22930">
    <property type="match status" value="1"/>
</dbReference>
<dbReference type="OrthoDB" id="2505551at2759"/>
<reference evidence="3 4" key="1">
    <citation type="submission" date="2020-02" db="EMBL/GenBank/DDBJ databases">
        <authorList>
            <person name="Ma Q."/>
            <person name="Huang Y."/>
            <person name="Song X."/>
            <person name="Pei D."/>
        </authorList>
    </citation>
    <scope>NUCLEOTIDE SEQUENCE [LARGE SCALE GENOMIC DNA]</scope>
    <source>
        <strain evidence="3">Sxm20200214</strain>
        <tissue evidence="3">Leaf</tissue>
    </source>
</reference>
<feature type="compositionally biased region" description="Low complexity" evidence="1">
    <location>
        <begin position="18"/>
        <end position="31"/>
    </location>
</feature>
<protein>
    <recommendedName>
        <fullName evidence="2">DUF8040 domain-containing protein</fullName>
    </recommendedName>
</protein>
<dbReference type="PANTHER" id="PTHR22930:SF281">
    <property type="entry name" value="NUCLEASE"/>
    <property type="match status" value="1"/>
</dbReference>
<dbReference type="InterPro" id="IPR045249">
    <property type="entry name" value="HARBI1-like"/>
</dbReference>
<evidence type="ECO:0000313" key="4">
    <source>
        <dbReference type="Proteomes" id="UP000886595"/>
    </source>
</evidence>
<sequence>MSSSRNNSGSRRGRQSCGEARTTTDGGTTREGQYLWKDKNCEVMLELVITELKAVEKSSWDPEINRKIGYLSKLWNIHGQLVKRTGVAVDPSSGQIDMMETWWSDRIAQVQPALDVDGITMVDQMQETQTAEQIVDLTSDQGCNRSIRSMSSSRRLRFLEIFYYISFDFKNLVLVFTDILVKPMNKDWGNGWKMIRGQIYHNEVSCRTLIRMSSEAFIRLCEVLQTKYGLQESNNIKVDESVAIFLILCGQTKFHYVLGAVVQLAVDYLRPRTTREFEAISNSLHGDKRYSPYFNGFVGALDGTHVPVMVTPGRDALRFVNRKGTASLNVLGIYIDFKEFDVGRDTTHSHSNVNNHSDDETYMKIVRDHIAEQIWTDKRHASRRL</sequence>
<evidence type="ECO:0000259" key="2">
    <source>
        <dbReference type="Pfam" id="PF26138"/>
    </source>
</evidence>
<name>A0A8X7TSX8_BRACI</name>
<feature type="domain" description="DUF8040" evidence="2">
    <location>
        <begin position="192"/>
        <end position="253"/>
    </location>
</feature>
<feature type="compositionally biased region" description="Low complexity" evidence="1">
    <location>
        <begin position="1"/>
        <end position="10"/>
    </location>
</feature>
<dbReference type="InterPro" id="IPR058353">
    <property type="entry name" value="DUF8040"/>
</dbReference>
<dbReference type="Proteomes" id="UP000886595">
    <property type="component" value="Unassembled WGS sequence"/>
</dbReference>
<evidence type="ECO:0000256" key="1">
    <source>
        <dbReference type="SAM" id="MobiDB-lite"/>
    </source>
</evidence>
<comment type="caution">
    <text evidence="3">The sequence shown here is derived from an EMBL/GenBank/DDBJ whole genome shotgun (WGS) entry which is preliminary data.</text>
</comment>
<evidence type="ECO:0000313" key="3">
    <source>
        <dbReference type="EMBL" id="KAG2253425.1"/>
    </source>
</evidence>